<keyword evidence="6" id="KW-0496">Mitochondrion</keyword>
<keyword evidence="7" id="KW-1015">Disulfide bond</keyword>
<gene>
    <name evidence="9" type="ORF">OXX778_LOCUS13482</name>
</gene>
<dbReference type="AlphaFoldDB" id="A0A814CLS9"/>
<name>A0A814CLS9_9BILA</name>
<dbReference type="PROSITE" id="PS51808">
    <property type="entry name" value="CHCH"/>
    <property type="match status" value="1"/>
</dbReference>
<dbReference type="InterPro" id="IPR039289">
    <property type="entry name" value="CHCHD4"/>
</dbReference>
<evidence type="ECO:0008006" key="11">
    <source>
        <dbReference type="Google" id="ProtNLM"/>
    </source>
</evidence>
<keyword evidence="3" id="KW-0653">Protein transport</keyword>
<evidence type="ECO:0000256" key="4">
    <source>
        <dbReference type="ARBA" id="ARBA00023002"/>
    </source>
</evidence>
<evidence type="ECO:0000256" key="3">
    <source>
        <dbReference type="ARBA" id="ARBA00022927"/>
    </source>
</evidence>
<dbReference type="GO" id="GO:0015035">
    <property type="term" value="F:protein-disulfide reductase activity"/>
    <property type="evidence" value="ECO:0007669"/>
    <property type="project" value="InterPro"/>
</dbReference>
<comment type="subcellular location">
    <subcellularLocation>
        <location evidence="1">Mitochondrion</location>
    </subcellularLocation>
</comment>
<keyword evidence="2" id="KW-0813">Transport</keyword>
<evidence type="ECO:0000256" key="8">
    <source>
        <dbReference type="ARBA" id="ARBA00023284"/>
    </source>
</evidence>
<accession>A0A814CLS9</accession>
<dbReference type="EMBL" id="CAJNOC010002599">
    <property type="protein sequence ID" value="CAF0942061.1"/>
    <property type="molecule type" value="Genomic_DNA"/>
</dbReference>
<sequence>MEVKETNKKDQVLFFDKKSLSGPLSEKSRYIEHLADNDPEQQGVILPNGQINWGCPCLGTASIGPCSQLFRSAFKCFHFSEAQVKGSDCLAEFEKLQNCMKKYPNLYK</sequence>
<dbReference type="GO" id="GO:0045041">
    <property type="term" value="P:protein import into mitochondrial intermembrane space"/>
    <property type="evidence" value="ECO:0007669"/>
    <property type="project" value="InterPro"/>
</dbReference>
<keyword evidence="4" id="KW-0560">Oxidoreductase</keyword>
<evidence type="ECO:0000313" key="9">
    <source>
        <dbReference type="EMBL" id="CAF0942061.1"/>
    </source>
</evidence>
<keyword evidence="10" id="KW-1185">Reference proteome</keyword>
<keyword evidence="8" id="KW-0676">Redox-active center</keyword>
<dbReference type="Proteomes" id="UP000663879">
    <property type="component" value="Unassembled WGS sequence"/>
</dbReference>
<evidence type="ECO:0000256" key="1">
    <source>
        <dbReference type="ARBA" id="ARBA00004173"/>
    </source>
</evidence>
<protein>
    <recommendedName>
        <fullName evidence="11">Mitochondrial intermembrane space import and assembly protein 40</fullName>
    </recommendedName>
</protein>
<dbReference type="Gene3D" id="1.10.287.2900">
    <property type="match status" value="1"/>
</dbReference>
<reference evidence="9" key="1">
    <citation type="submission" date="2021-02" db="EMBL/GenBank/DDBJ databases">
        <authorList>
            <person name="Nowell W R."/>
        </authorList>
    </citation>
    <scope>NUCLEOTIDE SEQUENCE</scope>
    <source>
        <strain evidence="9">Ploen Becks lab</strain>
    </source>
</reference>
<evidence type="ECO:0000256" key="5">
    <source>
        <dbReference type="ARBA" id="ARBA00023010"/>
    </source>
</evidence>
<evidence type="ECO:0000256" key="2">
    <source>
        <dbReference type="ARBA" id="ARBA00022448"/>
    </source>
</evidence>
<dbReference type="PANTHER" id="PTHR21622">
    <property type="entry name" value="COILED-COIL-HELIX-COILED-COIL-HELIX DOMAIN CONTAINING 4"/>
    <property type="match status" value="1"/>
</dbReference>
<dbReference type="GO" id="GO:0005758">
    <property type="term" value="C:mitochondrial intermembrane space"/>
    <property type="evidence" value="ECO:0007669"/>
    <property type="project" value="TreeGrafter"/>
</dbReference>
<organism evidence="9 10">
    <name type="scientific">Brachionus calyciflorus</name>
    <dbReference type="NCBI Taxonomy" id="104777"/>
    <lineage>
        <taxon>Eukaryota</taxon>
        <taxon>Metazoa</taxon>
        <taxon>Spiralia</taxon>
        <taxon>Gnathifera</taxon>
        <taxon>Rotifera</taxon>
        <taxon>Eurotatoria</taxon>
        <taxon>Monogononta</taxon>
        <taxon>Pseudotrocha</taxon>
        <taxon>Ploima</taxon>
        <taxon>Brachionidae</taxon>
        <taxon>Brachionus</taxon>
    </lineage>
</organism>
<keyword evidence="5" id="KW-0811">Translocation</keyword>
<evidence type="ECO:0000256" key="7">
    <source>
        <dbReference type="ARBA" id="ARBA00023157"/>
    </source>
</evidence>
<proteinExistence type="predicted"/>
<dbReference type="OrthoDB" id="7481291at2759"/>
<evidence type="ECO:0000313" key="10">
    <source>
        <dbReference type="Proteomes" id="UP000663879"/>
    </source>
</evidence>
<dbReference type="PANTHER" id="PTHR21622:SF0">
    <property type="entry name" value="COILED-COIL-HELIX-COILED-COIL-HELIX DOMAIN CONTAINING 4"/>
    <property type="match status" value="1"/>
</dbReference>
<comment type="caution">
    <text evidence="9">The sequence shown here is derived from an EMBL/GenBank/DDBJ whole genome shotgun (WGS) entry which is preliminary data.</text>
</comment>
<evidence type="ECO:0000256" key="6">
    <source>
        <dbReference type="ARBA" id="ARBA00023128"/>
    </source>
</evidence>